<reference evidence="2" key="1">
    <citation type="journal article" date="2013" name="Genome Biol.">
        <title>Reference genomes and transcriptomes of Nicotiana sylvestris and Nicotiana tomentosiformis.</title>
        <authorList>
            <person name="Sierro N."/>
            <person name="Battey J.N."/>
            <person name="Ouadi S."/>
            <person name="Bovet L."/>
            <person name="Goepfert S."/>
            <person name="Bakaher N."/>
            <person name="Peitsch M.C."/>
            <person name="Ivanov N.V."/>
        </authorList>
    </citation>
    <scope>NUCLEOTIDE SEQUENCE [LARGE SCALE GENOMIC DNA]</scope>
</reference>
<feature type="compositionally biased region" description="Basic and acidic residues" evidence="1">
    <location>
        <begin position="37"/>
        <end position="47"/>
    </location>
</feature>
<keyword evidence="2" id="KW-1185">Reference proteome</keyword>
<evidence type="ECO:0000313" key="2">
    <source>
        <dbReference type="Proteomes" id="UP000189701"/>
    </source>
</evidence>
<name>A0A1U7X3V5_NICSY</name>
<reference evidence="3" key="2">
    <citation type="submission" date="2025-08" db="UniProtKB">
        <authorList>
            <consortium name="RefSeq"/>
        </authorList>
    </citation>
    <scope>IDENTIFICATION</scope>
    <source>
        <tissue evidence="3">Leaf</tissue>
    </source>
</reference>
<dbReference type="Proteomes" id="UP000189701">
    <property type="component" value="Unplaced"/>
</dbReference>
<evidence type="ECO:0000313" key="3">
    <source>
        <dbReference type="RefSeq" id="XP_009786787.1"/>
    </source>
</evidence>
<proteinExistence type="predicted"/>
<feature type="compositionally biased region" description="Polar residues" evidence="1">
    <location>
        <begin position="50"/>
        <end position="60"/>
    </location>
</feature>
<organism evidence="2 3">
    <name type="scientific">Nicotiana sylvestris</name>
    <name type="common">Wood tobacco</name>
    <name type="synonym">South American tobacco</name>
    <dbReference type="NCBI Taxonomy" id="4096"/>
    <lineage>
        <taxon>Eukaryota</taxon>
        <taxon>Viridiplantae</taxon>
        <taxon>Streptophyta</taxon>
        <taxon>Embryophyta</taxon>
        <taxon>Tracheophyta</taxon>
        <taxon>Spermatophyta</taxon>
        <taxon>Magnoliopsida</taxon>
        <taxon>eudicotyledons</taxon>
        <taxon>Gunneridae</taxon>
        <taxon>Pentapetalae</taxon>
        <taxon>asterids</taxon>
        <taxon>lamiids</taxon>
        <taxon>Solanales</taxon>
        <taxon>Solanaceae</taxon>
        <taxon>Nicotianoideae</taxon>
        <taxon>Nicotianeae</taxon>
        <taxon>Nicotiana</taxon>
    </lineage>
</organism>
<accession>A0A1U7X3V5</accession>
<sequence>MANSVEFSNKSRKQSCLDSAKQGRLTTAQIDFFNSSKEQKSCSRNEAYKISNNSRKQSCLDSAKQGKSEGADIRPATGSSLIDPEQGQLPQADTKSKIHHFQILLQLRQIIDKSLQLSRCELHLVSSFCLLSRFAAEAALKRPTKRDEVWKKTHTKSKIGEEAWVEPLAEEAYNRYREAVEELARSQPTDEQGQSIMPSEEETLPLWLNVVGGVHKGRAYGLSSERNFHCLACGLQGIGTSATVQNEDLEEMRRTIQQLSRNYADEREKRKHEEKIRDALRNDIDSLKAQVNHLIGLPRSPPKSHIYVEDESDGNNTNDKEDEGESEDE</sequence>
<feature type="compositionally biased region" description="Acidic residues" evidence="1">
    <location>
        <begin position="320"/>
        <end position="329"/>
    </location>
</feature>
<feature type="region of interest" description="Disordered" evidence="1">
    <location>
        <begin position="37"/>
        <end position="93"/>
    </location>
</feature>
<dbReference type="AlphaFoldDB" id="A0A1U7X3V5"/>
<dbReference type="OrthoDB" id="1227076at2759"/>
<dbReference type="InterPro" id="IPR004252">
    <property type="entry name" value="Probable_transposase_24"/>
</dbReference>
<protein>
    <submittedName>
        <fullName evidence="3">Uncharacterized protein LOC104234850</fullName>
    </submittedName>
</protein>
<feature type="region of interest" description="Disordered" evidence="1">
    <location>
        <begin position="1"/>
        <end position="21"/>
    </location>
</feature>
<dbReference type="RefSeq" id="XP_009786787.1">
    <property type="nucleotide sequence ID" value="XM_009788485.1"/>
</dbReference>
<feature type="region of interest" description="Disordered" evidence="1">
    <location>
        <begin position="295"/>
        <end position="329"/>
    </location>
</feature>
<gene>
    <name evidence="3" type="primary">LOC104234850</name>
</gene>
<evidence type="ECO:0000256" key="1">
    <source>
        <dbReference type="SAM" id="MobiDB-lite"/>
    </source>
</evidence>
<dbReference type="Pfam" id="PF03004">
    <property type="entry name" value="Transposase_24"/>
    <property type="match status" value="1"/>
</dbReference>